<organism evidence="2 3">
    <name type="scientific">Triparma laevis f. inornata</name>
    <dbReference type="NCBI Taxonomy" id="1714386"/>
    <lineage>
        <taxon>Eukaryota</taxon>
        <taxon>Sar</taxon>
        <taxon>Stramenopiles</taxon>
        <taxon>Ochrophyta</taxon>
        <taxon>Bolidophyceae</taxon>
        <taxon>Parmales</taxon>
        <taxon>Triparmaceae</taxon>
        <taxon>Triparma</taxon>
    </lineage>
</organism>
<dbReference type="AlphaFoldDB" id="A0A9W6ZEX9"/>
<comment type="caution">
    <text evidence="2">The sequence shown here is derived from an EMBL/GenBank/DDBJ whole genome shotgun (WGS) entry which is preliminary data.</text>
</comment>
<evidence type="ECO:0000313" key="2">
    <source>
        <dbReference type="EMBL" id="GMH50906.1"/>
    </source>
</evidence>
<dbReference type="Gene3D" id="3.40.50.150">
    <property type="entry name" value="Vaccinia Virus protein VP39"/>
    <property type="match status" value="1"/>
</dbReference>
<gene>
    <name evidence="2" type="ORF">TL16_g00896</name>
</gene>
<dbReference type="Proteomes" id="UP001162640">
    <property type="component" value="Unassembled WGS sequence"/>
</dbReference>
<dbReference type="InterPro" id="IPR029063">
    <property type="entry name" value="SAM-dependent_MTases_sf"/>
</dbReference>
<sequence>MRGSVLTRLITIAVVCLAIFLSKKLSSPYAAKPGRPITSADYTVDKALLLGYSSISKSAVEMSSKFTLLEADSEMKQFLTQSAQALSTAPSYVTMQIKQVFVKILQKVFGWSRPDARGFMGVGTLYVASEEQFNTVLKQSLKDSNNKFNLMLDIGSGTGTETMKLSSLLNVNANNVLCLESSKPLQKRLQSRGFTTDDSIPVDASFSFVSLLNVLDRTDDPHGLLESAISATEVGGTILMAAVLPFKGIVHGEFGSKRRPIKGLRINSSRAQSFELGATRFVDAIVTEHQELELVSWSRLPYLSSGDTKRTHYTLDMAVMAWRVKEKNEQKKITKEVDDRDTTTVDDTTTVTSTVTSTVTTEVNACKGKKDDKIYGFLAATMGKEGVEKWGDVLDAGAGASSMCWLLRQGDMVDKITEVTAAFDGTYGSNKLLKFTEGVEKVTIEAGNWRDESFLKGTIYDVVVADYLLGAVELHWPHGADGMMDRLVYAVKVGGYLLISGLEPYEMVLDRTNDDDRLVLDIEAIGESAAFIAGESTYREIPQSWVLRQLKRFEFRVVETKQFDMRLTVAGLMKQIDYAKSVSREIGDVSLRKAYLNRVSVLEKELKKWKGRRKGGEFWGAKNYAMVVQRMK</sequence>
<accession>A0A9W6ZEX9</accession>
<dbReference type="SUPFAM" id="SSF53335">
    <property type="entry name" value="S-adenosyl-L-methionine-dependent methyltransferases"/>
    <property type="match status" value="2"/>
</dbReference>
<name>A0A9W6ZEX9_9STRA</name>
<dbReference type="Pfam" id="PF05219">
    <property type="entry name" value="DREV"/>
    <property type="match status" value="1"/>
</dbReference>
<feature type="signal peptide" evidence="1">
    <location>
        <begin position="1"/>
        <end position="18"/>
    </location>
</feature>
<proteinExistence type="predicted"/>
<keyword evidence="1" id="KW-0732">Signal</keyword>
<evidence type="ECO:0000256" key="1">
    <source>
        <dbReference type="SAM" id="SignalP"/>
    </source>
</evidence>
<dbReference type="PANTHER" id="PTHR12890">
    <property type="entry name" value="DREV PROTEIN"/>
    <property type="match status" value="1"/>
</dbReference>
<evidence type="ECO:0008006" key="4">
    <source>
        <dbReference type="Google" id="ProtNLM"/>
    </source>
</evidence>
<feature type="chain" id="PRO_5040986375" description="Methyltransferase type 11 domain-containing protein" evidence="1">
    <location>
        <begin position="19"/>
        <end position="632"/>
    </location>
</feature>
<dbReference type="InterPro" id="IPR007884">
    <property type="entry name" value="METL9"/>
</dbReference>
<evidence type="ECO:0000313" key="3">
    <source>
        <dbReference type="Proteomes" id="UP001162640"/>
    </source>
</evidence>
<protein>
    <recommendedName>
        <fullName evidence="4">Methyltransferase type 11 domain-containing protein</fullName>
    </recommendedName>
</protein>
<dbReference type="CDD" id="cd02440">
    <property type="entry name" value="AdoMet_MTases"/>
    <property type="match status" value="1"/>
</dbReference>
<reference evidence="3" key="1">
    <citation type="journal article" date="2023" name="Commun. Biol.">
        <title>Genome analysis of Parmales, the sister group of diatoms, reveals the evolutionary specialization of diatoms from phago-mixotrophs to photoautotrophs.</title>
        <authorList>
            <person name="Ban H."/>
            <person name="Sato S."/>
            <person name="Yoshikawa S."/>
            <person name="Yamada K."/>
            <person name="Nakamura Y."/>
            <person name="Ichinomiya M."/>
            <person name="Sato N."/>
            <person name="Blanc-Mathieu R."/>
            <person name="Endo H."/>
            <person name="Kuwata A."/>
            <person name="Ogata H."/>
        </authorList>
    </citation>
    <scope>NUCLEOTIDE SEQUENCE [LARGE SCALE GENOMIC DNA]</scope>
</reference>
<dbReference type="GO" id="GO:0106370">
    <property type="term" value="F:protein-L-histidine N-pros-methyltransferase activity"/>
    <property type="evidence" value="ECO:0007669"/>
    <property type="project" value="InterPro"/>
</dbReference>
<dbReference type="PANTHER" id="PTHR12890:SF0">
    <property type="entry name" value="PROTEIN-L-HISTIDINE N-PROS-METHYLTRANSFERASE"/>
    <property type="match status" value="1"/>
</dbReference>
<dbReference type="EMBL" id="BLQM01000018">
    <property type="protein sequence ID" value="GMH50906.1"/>
    <property type="molecule type" value="Genomic_DNA"/>
</dbReference>